<protein>
    <submittedName>
        <fullName evidence="2">Uncharacterized protein</fullName>
    </submittedName>
</protein>
<keyword evidence="1" id="KW-0812">Transmembrane</keyword>
<accession>A0AAE9J475</accession>
<dbReference type="Proteomes" id="UP000829354">
    <property type="component" value="Chromosome I"/>
</dbReference>
<feature type="transmembrane region" description="Helical" evidence="1">
    <location>
        <begin position="266"/>
        <end position="288"/>
    </location>
</feature>
<organism evidence="2 3">
    <name type="scientific">Caenorhabditis briggsae</name>
    <dbReference type="NCBI Taxonomy" id="6238"/>
    <lineage>
        <taxon>Eukaryota</taxon>
        <taxon>Metazoa</taxon>
        <taxon>Ecdysozoa</taxon>
        <taxon>Nematoda</taxon>
        <taxon>Chromadorea</taxon>
        <taxon>Rhabditida</taxon>
        <taxon>Rhabditina</taxon>
        <taxon>Rhabditomorpha</taxon>
        <taxon>Rhabditoidea</taxon>
        <taxon>Rhabditidae</taxon>
        <taxon>Peloderinae</taxon>
        <taxon>Caenorhabditis</taxon>
    </lineage>
</organism>
<dbReference type="InterPro" id="IPR029201">
    <property type="entry name" value="Jiraiya"/>
</dbReference>
<reference evidence="2 3" key="1">
    <citation type="submission" date="2022-04" db="EMBL/GenBank/DDBJ databases">
        <title>Chromosome-level reference genomes for two strains of Caenorhabditis briggsae: an improved platform for comparative genomics.</title>
        <authorList>
            <person name="Stevens L."/>
            <person name="Andersen E."/>
        </authorList>
    </citation>
    <scope>NUCLEOTIDE SEQUENCE [LARGE SCALE GENOMIC DNA]</scope>
    <source>
        <strain evidence="2">VX34</strain>
        <tissue evidence="2">Whole-organism</tissue>
    </source>
</reference>
<keyword evidence="3" id="KW-1185">Reference proteome</keyword>
<dbReference type="AlphaFoldDB" id="A0AAE9J475"/>
<proteinExistence type="predicted"/>
<keyword evidence="1" id="KW-1133">Transmembrane helix</keyword>
<feature type="transmembrane region" description="Helical" evidence="1">
    <location>
        <begin position="228"/>
        <end position="254"/>
    </location>
</feature>
<keyword evidence="1" id="KW-0472">Membrane</keyword>
<dbReference type="EMBL" id="CP092620">
    <property type="protein sequence ID" value="UMM13882.1"/>
    <property type="molecule type" value="Genomic_DNA"/>
</dbReference>
<evidence type="ECO:0000313" key="3">
    <source>
        <dbReference type="Proteomes" id="UP000829354"/>
    </source>
</evidence>
<feature type="transmembrane region" description="Helical" evidence="1">
    <location>
        <begin position="125"/>
        <end position="149"/>
    </location>
</feature>
<feature type="transmembrane region" description="Helical" evidence="1">
    <location>
        <begin position="184"/>
        <end position="208"/>
    </location>
</feature>
<evidence type="ECO:0000313" key="2">
    <source>
        <dbReference type="EMBL" id="UMM13882.1"/>
    </source>
</evidence>
<dbReference type="Pfam" id="PF15038">
    <property type="entry name" value="Jiraiya"/>
    <property type="match status" value="1"/>
</dbReference>
<gene>
    <name evidence="2" type="ORF">L5515_001938</name>
</gene>
<sequence length="309" mass="34268">MLYSLLSFIAQMTPPGDDPLHPFFDKLRSSSYTKTYAAPLALSISNEMNTSRRSQHIPPTINHEALLPMNQNSPISMRYSVSCAGGKPLGGTIGTYSAVGGQVSESHPSVMDLHNEQKTMEKKAVYWNMLMLLFMTICSALFTVAALQFHFSNSEKFLRSAKGSATPYRGVIDVIRDVIASFDVAIVVLSILAFFVSSLQLLFMMKIFKSTQPGDNEDALQYIKSTSFLRIVAFSFWFASIMIFVIVLMLTVAIDPSRSLASKCVSITLGSSAVLLAICFAAKTLWFWGKLSYGHVYRDDCYNYLSTLV</sequence>
<name>A0AAE9J475_CAEBR</name>
<evidence type="ECO:0000256" key="1">
    <source>
        <dbReference type="SAM" id="Phobius"/>
    </source>
</evidence>